<dbReference type="InterPro" id="IPR014227">
    <property type="entry name" value="YtvI-like"/>
</dbReference>
<dbReference type="GO" id="GO:0016020">
    <property type="term" value="C:membrane"/>
    <property type="evidence" value="ECO:0007669"/>
    <property type="project" value="UniProtKB-SubCell"/>
</dbReference>
<feature type="transmembrane region" description="Helical" evidence="6">
    <location>
        <begin position="156"/>
        <end position="181"/>
    </location>
</feature>
<keyword evidence="3 6" id="KW-0812">Transmembrane</keyword>
<feature type="transmembrane region" description="Helical" evidence="6">
    <location>
        <begin position="28"/>
        <end position="49"/>
    </location>
</feature>
<dbReference type="AlphaFoldDB" id="A0A0L6W775"/>
<comment type="caution">
    <text evidence="7">The sequence shown here is derived from an EMBL/GenBank/DDBJ whole genome shotgun (WGS) entry which is preliminary data.</text>
</comment>
<feature type="transmembrane region" description="Helical" evidence="6">
    <location>
        <begin position="7"/>
        <end position="22"/>
    </location>
</feature>
<evidence type="ECO:0000256" key="6">
    <source>
        <dbReference type="SAM" id="Phobius"/>
    </source>
</evidence>
<accession>A0A0L6W775</accession>
<feature type="transmembrane region" description="Helical" evidence="6">
    <location>
        <begin position="245"/>
        <end position="267"/>
    </location>
</feature>
<dbReference type="PANTHER" id="PTHR21716:SF68">
    <property type="entry name" value="TRANSPORT PROTEIN YTVI-RELATED"/>
    <property type="match status" value="1"/>
</dbReference>
<dbReference type="PANTHER" id="PTHR21716">
    <property type="entry name" value="TRANSMEMBRANE PROTEIN"/>
    <property type="match status" value="1"/>
</dbReference>
<keyword evidence="5 6" id="KW-0472">Membrane</keyword>
<feature type="transmembrane region" description="Helical" evidence="6">
    <location>
        <begin position="319"/>
        <end position="339"/>
    </location>
</feature>
<comment type="similarity">
    <text evidence="2">Belongs to the autoinducer-2 exporter (AI-2E) (TC 2.A.86) family.</text>
</comment>
<evidence type="ECO:0000256" key="1">
    <source>
        <dbReference type="ARBA" id="ARBA00004141"/>
    </source>
</evidence>
<keyword evidence="8" id="KW-1185">Reference proteome</keyword>
<dbReference type="Proteomes" id="UP000037175">
    <property type="component" value="Unassembled WGS sequence"/>
</dbReference>
<dbReference type="RefSeq" id="WP_052216569.1">
    <property type="nucleotide sequence ID" value="NZ_LGTE01000001.1"/>
</dbReference>
<evidence type="ECO:0000313" key="8">
    <source>
        <dbReference type="Proteomes" id="UP000037175"/>
    </source>
</evidence>
<evidence type="ECO:0000256" key="2">
    <source>
        <dbReference type="ARBA" id="ARBA00009773"/>
    </source>
</evidence>
<dbReference type="PATRIC" id="fig|281456.6.peg.333"/>
<dbReference type="InterPro" id="IPR002549">
    <property type="entry name" value="AI-2E-like"/>
</dbReference>
<keyword evidence="4 6" id="KW-1133">Transmembrane helix</keyword>
<sequence length="355" mass="39115">MKHLIKNLFVILIIVSGTYLFYRYILPYIVPFVIAGVLTVFIEPLVRLLQSKAKLPRAPAVIISLILIIGLTGTLLTLFVARLVAELIEFSSSLPMYTEMLAKNIVHLRATAESFYFSLPASLLEFIANNMGTIEKNIGAYLTQLQAFTKEMLNQFIILVSSVPGILVIIFVSLIATFFMAKDRRVIIGFWLRIMPEPWGSKTIQVLKDVSAALFGYARAQLILISITFFNSLIGLAIIDAPYILLMAAMIGVFDLIPVLGPGTVYIPWIIWEIINNNVVFAVKLGVVYIIIVIIRQVLEAKVVANAMGLHPLATLISIYVGLQIFGPLGLVLGPLFLIGLKALAKAGIVDWPSG</sequence>
<feature type="transmembrane region" description="Helical" evidence="6">
    <location>
        <begin position="279"/>
        <end position="299"/>
    </location>
</feature>
<protein>
    <submittedName>
        <fullName evidence="7">Sporulation integral membrane protein YtvI</fullName>
    </submittedName>
</protein>
<feature type="transmembrane region" description="Helical" evidence="6">
    <location>
        <begin position="222"/>
        <end position="239"/>
    </location>
</feature>
<dbReference type="Pfam" id="PF01594">
    <property type="entry name" value="AI-2E_transport"/>
    <property type="match status" value="1"/>
</dbReference>
<name>A0A0L6W775_9FIRM</name>
<feature type="transmembrane region" description="Helical" evidence="6">
    <location>
        <begin position="61"/>
        <end position="85"/>
    </location>
</feature>
<evidence type="ECO:0000256" key="5">
    <source>
        <dbReference type="ARBA" id="ARBA00023136"/>
    </source>
</evidence>
<dbReference type="NCBIfam" id="TIGR02872">
    <property type="entry name" value="spore_ytvI"/>
    <property type="match status" value="1"/>
</dbReference>
<evidence type="ECO:0000256" key="4">
    <source>
        <dbReference type="ARBA" id="ARBA00022989"/>
    </source>
</evidence>
<dbReference type="GO" id="GO:0055085">
    <property type="term" value="P:transmembrane transport"/>
    <property type="evidence" value="ECO:0007669"/>
    <property type="project" value="TreeGrafter"/>
</dbReference>
<gene>
    <name evidence="7" type="ORF">Tfer_0317</name>
</gene>
<reference evidence="8" key="1">
    <citation type="submission" date="2015-07" db="EMBL/GenBank/DDBJ databases">
        <title>Complete Genome of Thermincola ferriacetica strain Z-0001T.</title>
        <authorList>
            <person name="Lusk B."/>
            <person name="Badalamenti J.P."/>
            <person name="Parameswaran P."/>
            <person name="Bond D.R."/>
            <person name="Torres C.I."/>
        </authorList>
    </citation>
    <scope>NUCLEOTIDE SEQUENCE [LARGE SCALE GENOMIC DNA]</scope>
    <source>
        <strain evidence="8">Z-0001</strain>
    </source>
</reference>
<dbReference type="EMBL" id="LGTE01000001">
    <property type="protein sequence ID" value="KNZ71238.1"/>
    <property type="molecule type" value="Genomic_DNA"/>
</dbReference>
<evidence type="ECO:0000256" key="3">
    <source>
        <dbReference type="ARBA" id="ARBA00022692"/>
    </source>
</evidence>
<proteinExistence type="inferred from homology"/>
<evidence type="ECO:0000313" key="7">
    <source>
        <dbReference type="EMBL" id="KNZ71238.1"/>
    </source>
</evidence>
<organism evidence="7 8">
    <name type="scientific">Thermincola ferriacetica</name>
    <dbReference type="NCBI Taxonomy" id="281456"/>
    <lineage>
        <taxon>Bacteria</taxon>
        <taxon>Bacillati</taxon>
        <taxon>Bacillota</taxon>
        <taxon>Clostridia</taxon>
        <taxon>Eubacteriales</taxon>
        <taxon>Thermincolaceae</taxon>
        <taxon>Thermincola</taxon>
    </lineage>
</organism>
<comment type="subcellular location">
    <subcellularLocation>
        <location evidence="1">Membrane</location>
        <topology evidence="1">Multi-pass membrane protein</topology>
    </subcellularLocation>
</comment>